<evidence type="ECO:0000256" key="1">
    <source>
        <dbReference type="ARBA" id="ARBA00004141"/>
    </source>
</evidence>
<dbReference type="KEGG" id="cge:103163017"/>
<feature type="transmembrane region" description="Helical" evidence="7">
    <location>
        <begin position="185"/>
        <end position="206"/>
    </location>
</feature>
<evidence type="ECO:0000256" key="5">
    <source>
        <dbReference type="PROSITE-ProRule" id="PRU00581"/>
    </source>
</evidence>
<dbReference type="PROSITE" id="PS51225">
    <property type="entry name" value="MARVEL"/>
    <property type="match status" value="1"/>
</dbReference>
<gene>
    <name evidence="10" type="primary">LOC103163017</name>
</gene>
<keyword evidence="2 5" id="KW-0812">Transmembrane</keyword>
<dbReference type="PANTHER" id="PTHR22776">
    <property type="entry name" value="MARVEL-CONTAINING POTENTIAL LIPID RAFT-ASSOCIATED PROTEIN"/>
    <property type="match status" value="1"/>
</dbReference>
<dbReference type="RefSeq" id="XP_027261538.1">
    <property type="nucleotide sequence ID" value="XM_027405737.2"/>
</dbReference>
<dbReference type="GeneID" id="103163017"/>
<organism evidence="9 10">
    <name type="scientific">Cricetulus griseus</name>
    <name type="common">Chinese hamster</name>
    <name type="synonym">Cricetulus barabensis griseus</name>
    <dbReference type="NCBI Taxonomy" id="10029"/>
    <lineage>
        <taxon>Eukaryota</taxon>
        <taxon>Metazoa</taxon>
        <taxon>Chordata</taxon>
        <taxon>Craniata</taxon>
        <taxon>Vertebrata</taxon>
        <taxon>Euteleostomi</taxon>
        <taxon>Mammalia</taxon>
        <taxon>Eutheria</taxon>
        <taxon>Euarchontoglires</taxon>
        <taxon>Glires</taxon>
        <taxon>Rodentia</taxon>
        <taxon>Myomorpha</taxon>
        <taxon>Muroidea</taxon>
        <taxon>Cricetidae</taxon>
        <taxon>Cricetinae</taxon>
        <taxon>Cricetulus</taxon>
    </lineage>
</organism>
<evidence type="ECO:0000259" key="8">
    <source>
        <dbReference type="PROSITE" id="PS51225"/>
    </source>
</evidence>
<dbReference type="InterPro" id="IPR008253">
    <property type="entry name" value="Marvel"/>
</dbReference>
<feature type="transmembrane region" description="Helical" evidence="7">
    <location>
        <begin position="152"/>
        <end position="173"/>
    </location>
</feature>
<accession>A0A9J7FP44</accession>
<keyword evidence="3 7" id="KW-1133">Transmembrane helix</keyword>
<dbReference type="GO" id="GO:0016020">
    <property type="term" value="C:membrane"/>
    <property type="evidence" value="ECO:0007669"/>
    <property type="project" value="UniProtKB-SubCell"/>
</dbReference>
<feature type="compositionally biased region" description="Low complexity" evidence="6">
    <location>
        <begin position="39"/>
        <end position="49"/>
    </location>
</feature>
<keyword evidence="9" id="KW-1185">Reference proteome</keyword>
<feature type="region of interest" description="Disordered" evidence="6">
    <location>
        <begin position="1"/>
        <end position="60"/>
    </location>
</feature>
<dbReference type="AlphaFoldDB" id="A0A9J7FP44"/>
<name>A0A9J7FP44_CRIGR</name>
<reference evidence="9" key="2">
    <citation type="journal article" date="2020" name="Biotechnol. Bioeng.">
        <title>Chromosome-scale scaffolds for the Chinese hamster reference genome assembly to facilitate the study of the CHO epigenome.</title>
        <authorList>
            <person name="Hilliard W."/>
            <person name="MacDonald M."/>
            <person name="Lee K.H."/>
        </authorList>
    </citation>
    <scope>NUCLEOTIDE SEQUENCE [LARGE SCALE GENOMIC DNA]</scope>
    <source>
        <strain evidence="9">17A/GY</strain>
    </source>
</reference>
<feature type="domain" description="MARVEL" evidence="8">
    <location>
        <begin position="120"/>
        <end position="241"/>
    </location>
</feature>
<dbReference type="Proteomes" id="UP001108280">
    <property type="component" value="Chromosome 3"/>
</dbReference>
<evidence type="ECO:0000256" key="3">
    <source>
        <dbReference type="ARBA" id="ARBA00022989"/>
    </source>
</evidence>
<feature type="transmembrane region" description="Helical" evidence="7">
    <location>
        <begin position="218"/>
        <end position="237"/>
    </location>
</feature>
<proteinExistence type="predicted"/>
<evidence type="ECO:0000256" key="7">
    <source>
        <dbReference type="SAM" id="Phobius"/>
    </source>
</evidence>
<reference evidence="9" key="1">
    <citation type="journal article" date="2018" name="Biotechnol. Bioeng.">
        <title>A reference genome of the Chinese hamster based on a hybrid assembly strategy.</title>
        <authorList>
            <person name="Rupp O."/>
            <person name="MacDonald M.L."/>
            <person name="Li S."/>
            <person name="Dhiman H."/>
            <person name="Polson S."/>
            <person name="Griep S."/>
            <person name="Heffner K."/>
            <person name="Hernandez I."/>
            <person name="Brinkrolf K."/>
            <person name="Jadhav V."/>
            <person name="Samoudi M."/>
            <person name="Hao H."/>
            <person name="Kingham B."/>
            <person name="Goesmann A."/>
            <person name="Betenbaugh M.J."/>
            <person name="Lewis N.E."/>
            <person name="Borth N."/>
            <person name="Lee K.H."/>
        </authorList>
    </citation>
    <scope>NUCLEOTIDE SEQUENCE [LARGE SCALE GENOMIC DNA]</scope>
    <source>
        <strain evidence="9">17A/GY</strain>
    </source>
</reference>
<protein>
    <submittedName>
        <fullName evidence="10">Chemokine-like factor</fullName>
    </submittedName>
</protein>
<comment type="subcellular location">
    <subcellularLocation>
        <location evidence="1">Membrane</location>
        <topology evidence="1">Multi-pass membrane protein</topology>
    </subcellularLocation>
</comment>
<dbReference type="InterPro" id="IPR050578">
    <property type="entry name" value="MARVEL-CKLF_proteins"/>
</dbReference>
<feature type="transmembrane region" description="Helical" evidence="7">
    <location>
        <begin position="130"/>
        <end position="146"/>
    </location>
</feature>
<sequence>MNPAYTGRESRRDSRFDTSYPPSRASLQSQFEYPHSRSESLASISSAASRKGPPPSATPSIRSIQSVFKEQIARKVLPKKFTQSQKAPLPPHLQGHASIKGRPEGLAKVPERVRDSFKNFFFSPTGMLKVLRMCVIAASVFCFIIGGAHKVFIAITIEETCIVLFFIVIYLLTLQHWLTCVNWPLLDFINSFISTVFLGGVALIIFQEKERKRLHYVGGILCLFATVLCIIDGFLVIKNMRKDKKKGPGYIH</sequence>
<reference evidence="10" key="3">
    <citation type="submission" date="2025-08" db="UniProtKB">
        <authorList>
            <consortium name="RefSeq"/>
        </authorList>
    </citation>
    <scope>IDENTIFICATION</scope>
    <source>
        <strain evidence="10">17A/GY</strain>
        <tissue evidence="10">Liver</tissue>
    </source>
</reference>
<dbReference type="PANTHER" id="PTHR22776:SF43">
    <property type="entry name" value="CKLF-LIKE MARVEL TRANSMEMBRANE DOMAIN-CONTAINING PROTEIN 1"/>
    <property type="match status" value="1"/>
</dbReference>
<evidence type="ECO:0000313" key="10">
    <source>
        <dbReference type="RefSeq" id="XP_027261538.1"/>
    </source>
</evidence>
<evidence type="ECO:0000256" key="4">
    <source>
        <dbReference type="ARBA" id="ARBA00023136"/>
    </source>
</evidence>
<evidence type="ECO:0000256" key="2">
    <source>
        <dbReference type="ARBA" id="ARBA00022692"/>
    </source>
</evidence>
<dbReference type="OrthoDB" id="5976667at2759"/>
<evidence type="ECO:0000256" key="6">
    <source>
        <dbReference type="SAM" id="MobiDB-lite"/>
    </source>
</evidence>
<keyword evidence="4 5" id="KW-0472">Membrane</keyword>
<evidence type="ECO:0000313" key="9">
    <source>
        <dbReference type="Proteomes" id="UP001108280"/>
    </source>
</evidence>